<evidence type="ECO:0000313" key="1">
    <source>
        <dbReference type="EMBL" id="VVD71640.1"/>
    </source>
</evidence>
<evidence type="ECO:0000313" key="2">
    <source>
        <dbReference type="Proteomes" id="UP000406256"/>
    </source>
</evidence>
<gene>
    <name evidence="1" type="ORF">PAN31108_00629</name>
</gene>
<accession>A0A5E4S7T1</accession>
<dbReference type="Proteomes" id="UP000406256">
    <property type="component" value="Unassembled WGS sequence"/>
</dbReference>
<reference evidence="1 2" key="1">
    <citation type="submission" date="2019-08" db="EMBL/GenBank/DDBJ databases">
        <authorList>
            <person name="Peeters C."/>
        </authorList>
    </citation>
    <scope>NUCLEOTIDE SEQUENCE [LARGE SCALE GENOMIC DNA]</scope>
    <source>
        <strain evidence="1 2">LMG 31108</strain>
    </source>
</reference>
<proteinExistence type="predicted"/>
<keyword evidence="2" id="KW-1185">Reference proteome</keyword>
<organism evidence="1 2">
    <name type="scientific">Pandoraea anhela</name>
    <dbReference type="NCBI Taxonomy" id="2508295"/>
    <lineage>
        <taxon>Bacteria</taxon>
        <taxon>Pseudomonadati</taxon>
        <taxon>Pseudomonadota</taxon>
        <taxon>Betaproteobacteria</taxon>
        <taxon>Burkholderiales</taxon>
        <taxon>Burkholderiaceae</taxon>
        <taxon>Pandoraea</taxon>
    </lineage>
</organism>
<protein>
    <submittedName>
        <fullName evidence="1">Uncharacterized protein</fullName>
    </submittedName>
</protein>
<dbReference type="EMBL" id="CABPSB010000002">
    <property type="protein sequence ID" value="VVD71640.1"/>
    <property type="molecule type" value="Genomic_DNA"/>
</dbReference>
<dbReference type="RefSeq" id="WP_246183750.1">
    <property type="nucleotide sequence ID" value="NZ_CABPSB010000002.1"/>
</dbReference>
<name>A0A5E4S7T1_9BURK</name>
<dbReference type="SUPFAM" id="SSF47413">
    <property type="entry name" value="lambda repressor-like DNA-binding domains"/>
    <property type="match status" value="1"/>
</dbReference>
<dbReference type="Pfam" id="PF18143">
    <property type="entry name" value="HAD_SAK_2"/>
    <property type="match status" value="1"/>
</dbReference>
<dbReference type="InterPro" id="IPR001387">
    <property type="entry name" value="Cro/C1-type_HTH"/>
</dbReference>
<sequence>MSSSSLNPLALNGVALGQLVRQQRIACGLSTADAASYLRLSPRSLNRLEDGEPVNTDIMFRVLREFGLAMMVMPKARAGIALAALGHKANWLAESPDTLPAKKRARTAELPPENHTPTLFLDFDGTLHVGHALIDSQNQISLDSGRPLFEFASLLVTMLAPYPSVEIVLTTSWLRTLPLDDVVAFLPPELARRVVGTTKDIKPRLGDLRSGTDRTAAIASYAYGKGLKNWLAIDDSVHGAYKFGREPGELQHHFVLLDAARGISDEPARQRIRSWLAGDWGKS</sequence>
<dbReference type="GO" id="GO:0003677">
    <property type="term" value="F:DNA binding"/>
    <property type="evidence" value="ECO:0007669"/>
    <property type="project" value="InterPro"/>
</dbReference>
<dbReference type="AlphaFoldDB" id="A0A5E4S7T1"/>
<dbReference type="InterPro" id="IPR010982">
    <property type="entry name" value="Lambda_DNA-bd_dom_sf"/>
</dbReference>
<dbReference type="CDD" id="cd00093">
    <property type="entry name" value="HTH_XRE"/>
    <property type="match status" value="1"/>
</dbReference>
<dbReference type="Gene3D" id="1.10.260.40">
    <property type="entry name" value="lambda repressor-like DNA-binding domains"/>
    <property type="match status" value="1"/>
</dbReference>